<dbReference type="EMBL" id="CP002198">
    <property type="protein sequence ID" value="ADN13744.1"/>
    <property type="molecule type" value="Genomic_DNA"/>
</dbReference>
<reference evidence="2" key="1">
    <citation type="journal article" date="2011" name="MBio">
        <title>Novel metabolic attributes of the genus Cyanothece, comprising a group of unicellular nitrogen-fixing Cyanobacteria.</title>
        <authorList>
            <person name="Bandyopadhyay A."/>
            <person name="Elvitigala T."/>
            <person name="Welsh E."/>
            <person name="Stockel J."/>
            <person name="Liberton M."/>
            <person name="Min H."/>
            <person name="Sherman L.A."/>
            <person name="Pakrasi H.B."/>
        </authorList>
    </citation>
    <scope>NUCLEOTIDE SEQUENCE [LARGE SCALE GENOMIC DNA]</scope>
    <source>
        <strain evidence="2">PCC 7822</strain>
    </source>
</reference>
<accession>E0U8J8</accession>
<dbReference type="InterPro" id="IPR027417">
    <property type="entry name" value="P-loop_NTPase"/>
</dbReference>
<protein>
    <submittedName>
        <fullName evidence="1">TIR protein</fullName>
    </submittedName>
</protein>
<evidence type="ECO:0000313" key="2">
    <source>
        <dbReference type="Proteomes" id="UP000008206"/>
    </source>
</evidence>
<keyword evidence="2" id="KW-1185">Reference proteome</keyword>
<dbReference type="eggNOG" id="COG1672">
    <property type="taxonomic scope" value="Bacteria"/>
</dbReference>
<sequence length="420" mass="48915">MEAEFKDNNGHRYTLEQMSERTGLTPDTLIKVFACESKVDKQTLQTCFKAFRLKLEHHDYFYPDFDDEEDLPTLVPPNYIQPAIPVSTHDTISYVERPPIESICYETLQQPGALLRIKAPSLMGKTLLISRILGFLGRLEYRTIRLSLELADRKTHLTQLNKFLRWFCLNLSRELKVPNCLEDYWDEEGIGAKVSCTTYIEEYLLPQADSPLVLCLDDVDLLFPHPEIYEDFFGLLRSWYEKGRTRASWQKLRLVLVHSTNVYIRLNINQSPFNVGIPIELSDFTEEQVQQLAQQYNLEFTLDQIQKLMGMIGGHPYLLIKMFAYLKSYPNFTLEQVLQEAPTDAGIYGSHLREFWFNLQTNPELATVFKKIVSSTSAINIEPVQAYQLHSMGLVELCDNYVKPRYNLYRLYFSSHLKDM</sequence>
<dbReference type="AlphaFoldDB" id="E0U8J8"/>
<dbReference type="RefSeq" id="WP_013321851.1">
    <property type="nucleotide sequence ID" value="NC_014501.1"/>
</dbReference>
<dbReference type="SUPFAM" id="SSF52540">
    <property type="entry name" value="P-loop containing nucleoside triphosphate hydrolases"/>
    <property type="match status" value="1"/>
</dbReference>
<gene>
    <name evidence="1" type="ordered locus">Cyan7822_1757</name>
</gene>
<dbReference type="HOGENOM" id="CLU_021307_2_0_3"/>
<dbReference type="Pfam" id="PF14516">
    <property type="entry name" value="AAA_35"/>
    <property type="match status" value="1"/>
</dbReference>
<dbReference type="KEGG" id="cyj:Cyan7822_1757"/>
<proteinExistence type="predicted"/>
<evidence type="ECO:0000313" key="1">
    <source>
        <dbReference type="EMBL" id="ADN13744.1"/>
    </source>
</evidence>
<dbReference type="STRING" id="497965.Cyan7822_1757"/>
<dbReference type="Proteomes" id="UP000008206">
    <property type="component" value="Chromosome"/>
</dbReference>
<name>E0U8J8_GLOV7</name>
<organism evidence="1 2">
    <name type="scientific">Gloeothece verrucosa (strain PCC 7822)</name>
    <name type="common">Cyanothece sp. (strain PCC 7822)</name>
    <dbReference type="NCBI Taxonomy" id="497965"/>
    <lineage>
        <taxon>Bacteria</taxon>
        <taxon>Bacillati</taxon>
        <taxon>Cyanobacteriota</taxon>
        <taxon>Cyanophyceae</taxon>
        <taxon>Oscillatoriophycideae</taxon>
        <taxon>Chroococcales</taxon>
        <taxon>Aphanothecaceae</taxon>
        <taxon>Gloeothece</taxon>
        <taxon>Gloeothece verrucosa</taxon>
    </lineage>
</organism>